<name>A0A4P7L7S8_9BURK</name>
<sequence length="235" mass="25375">MGRVGGRGSLLYSSVKAGGIIAIESPAEATIAQLADLDPRVIKLRAQPFTIDIPTNRLLRTRDELKSARSERKKPEVSAREYTPDFEIELGSGAPWVLESKTSQHAPGDSYWEKVGHAAALLRGRGYRFAVIKVPAAMDHPLVTNAALLTSFRRLSSGVSAHWLAQLEHHAHGLGALVDALQLCDLSLREAPLLFLTGLLSADLRNVPIRADMQVSYAGGDLSALELLPLQEASA</sequence>
<dbReference type="RefSeq" id="WP_135704046.1">
    <property type="nucleotide sequence ID" value="NZ_CP038635.1"/>
</dbReference>
<dbReference type="KEGG" id="cox:E0W60_10855"/>
<dbReference type="Proteomes" id="UP000295294">
    <property type="component" value="Chromosome 2"/>
</dbReference>
<dbReference type="OrthoDB" id="8944779at2"/>
<evidence type="ECO:0008006" key="3">
    <source>
        <dbReference type="Google" id="ProtNLM"/>
    </source>
</evidence>
<accession>A0A4P7L7S8</accession>
<dbReference type="EMBL" id="CP038635">
    <property type="protein sequence ID" value="QBY51744.1"/>
    <property type="molecule type" value="Genomic_DNA"/>
</dbReference>
<proteinExistence type="predicted"/>
<protein>
    <recommendedName>
        <fullName evidence="3">TnsA endonuclease N-terminal domain-containing protein</fullName>
    </recommendedName>
</protein>
<reference evidence="1 2" key="1">
    <citation type="submission" date="2019-03" db="EMBL/GenBank/DDBJ databases">
        <title>Efficiently degradation of phenoxyalkanoic acid herbicides by Cupriavidus oxalaticus strain X32.</title>
        <authorList>
            <person name="Sheng X."/>
        </authorList>
    </citation>
    <scope>NUCLEOTIDE SEQUENCE [LARGE SCALE GENOMIC DNA]</scope>
    <source>
        <strain evidence="1 2">X32</strain>
    </source>
</reference>
<dbReference type="AlphaFoldDB" id="A0A4P7L7S8"/>
<gene>
    <name evidence="1" type="ORF">E0W60_10855</name>
</gene>
<organism evidence="1 2">
    <name type="scientific">Cupriavidus oxalaticus</name>
    <dbReference type="NCBI Taxonomy" id="96344"/>
    <lineage>
        <taxon>Bacteria</taxon>
        <taxon>Pseudomonadati</taxon>
        <taxon>Pseudomonadota</taxon>
        <taxon>Betaproteobacteria</taxon>
        <taxon>Burkholderiales</taxon>
        <taxon>Burkholderiaceae</taxon>
        <taxon>Cupriavidus</taxon>
    </lineage>
</organism>
<evidence type="ECO:0000313" key="1">
    <source>
        <dbReference type="EMBL" id="QBY51744.1"/>
    </source>
</evidence>
<evidence type="ECO:0000313" key="2">
    <source>
        <dbReference type="Proteomes" id="UP000295294"/>
    </source>
</evidence>